<keyword evidence="9" id="KW-1185">Reference proteome</keyword>
<feature type="domain" description="Thioredoxin" evidence="7">
    <location>
        <begin position="88"/>
        <end position="206"/>
    </location>
</feature>
<proteinExistence type="inferred from homology"/>
<dbReference type="Gene3D" id="3.40.30.10">
    <property type="entry name" value="Glutaredoxin"/>
    <property type="match status" value="1"/>
</dbReference>
<protein>
    <recommendedName>
        <fullName evidence="3">Thioredoxin domain-containing protein 17</fullName>
    </recommendedName>
</protein>
<dbReference type="STRING" id="7217.B3MMY8"/>
<dbReference type="PANTHER" id="PTHR12452:SF0">
    <property type="entry name" value="THIOREDOXIN DOMAIN-CONTAINING PROTEIN 17"/>
    <property type="match status" value="1"/>
</dbReference>
<accession>B3MMY8</accession>
<evidence type="ECO:0000256" key="5">
    <source>
        <dbReference type="ARBA" id="ARBA00023157"/>
    </source>
</evidence>
<dbReference type="AlphaFoldDB" id="B3MMY8"/>
<evidence type="ECO:0000313" key="9">
    <source>
        <dbReference type="Proteomes" id="UP000007801"/>
    </source>
</evidence>
<evidence type="ECO:0000313" key="8">
    <source>
        <dbReference type="EMBL" id="EDV31013.2"/>
    </source>
</evidence>
<dbReference type="GeneID" id="6497957"/>
<evidence type="ECO:0000259" key="7">
    <source>
        <dbReference type="Pfam" id="PF06110"/>
    </source>
</evidence>
<sequence length="208" mass="23822">MSLEFQARFSLKMIPKPRRLATLLKPTTRFFSVKESAKPGDKTNITFLIQSLRGKPSITSLPTKLGRFLRRLYSVNPNPSNIMVVTHNVKGYDEFSKKMEELESGNGAVHVLFSGGKDENGLSWCPYCVKAEPVIHDALKKAPDNSHFVHVDVGERAFWKDLNCPFRKDPNTHLVFLPTLLRWKQPQRLDGERCSNKDLVEMMFEDED</sequence>
<dbReference type="HOGENOM" id="CLU_120161_0_0_1"/>
<dbReference type="InterPro" id="IPR036249">
    <property type="entry name" value="Thioredoxin-like_sf"/>
</dbReference>
<evidence type="ECO:0000256" key="3">
    <source>
        <dbReference type="ARBA" id="ARBA00016949"/>
    </source>
</evidence>
<reference evidence="8 9" key="1">
    <citation type="journal article" date="2007" name="Nature">
        <title>Evolution of genes and genomes on the Drosophila phylogeny.</title>
        <authorList>
            <consortium name="Drosophila 12 Genomes Consortium"/>
            <person name="Clark A.G."/>
            <person name="Eisen M.B."/>
            <person name="Smith D.R."/>
            <person name="Bergman C.M."/>
            <person name="Oliver B."/>
            <person name="Markow T.A."/>
            <person name="Kaufman T.C."/>
            <person name="Kellis M."/>
            <person name="Gelbart W."/>
            <person name="Iyer V.N."/>
            <person name="Pollard D.A."/>
            <person name="Sackton T.B."/>
            <person name="Larracuente A.M."/>
            <person name="Singh N.D."/>
            <person name="Abad J.P."/>
            <person name="Abt D.N."/>
            <person name="Adryan B."/>
            <person name="Aguade M."/>
            <person name="Akashi H."/>
            <person name="Anderson W.W."/>
            <person name="Aquadro C.F."/>
            <person name="Ardell D.H."/>
            <person name="Arguello R."/>
            <person name="Artieri C.G."/>
            <person name="Barbash D.A."/>
            <person name="Barker D."/>
            <person name="Barsanti P."/>
            <person name="Batterham P."/>
            <person name="Batzoglou S."/>
            <person name="Begun D."/>
            <person name="Bhutkar A."/>
            <person name="Blanco E."/>
            <person name="Bosak S.A."/>
            <person name="Bradley R.K."/>
            <person name="Brand A.D."/>
            <person name="Brent M.R."/>
            <person name="Brooks A.N."/>
            <person name="Brown R.H."/>
            <person name="Butlin R.K."/>
            <person name="Caggese C."/>
            <person name="Calvi B.R."/>
            <person name="Bernardo de Carvalho A."/>
            <person name="Caspi A."/>
            <person name="Castrezana S."/>
            <person name="Celniker S.E."/>
            <person name="Chang J.L."/>
            <person name="Chapple C."/>
            <person name="Chatterji S."/>
            <person name="Chinwalla A."/>
            <person name="Civetta A."/>
            <person name="Clifton S.W."/>
            <person name="Comeron J.M."/>
            <person name="Costello J.C."/>
            <person name="Coyne J.A."/>
            <person name="Daub J."/>
            <person name="David R.G."/>
            <person name="Delcher A.L."/>
            <person name="Delehaunty K."/>
            <person name="Do C.B."/>
            <person name="Ebling H."/>
            <person name="Edwards K."/>
            <person name="Eickbush T."/>
            <person name="Evans J.D."/>
            <person name="Filipski A."/>
            <person name="Findeiss S."/>
            <person name="Freyhult E."/>
            <person name="Fulton L."/>
            <person name="Fulton R."/>
            <person name="Garcia A.C."/>
            <person name="Gardiner A."/>
            <person name="Garfield D.A."/>
            <person name="Garvin B.E."/>
            <person name="Gibson G."/>
            <person name="Gilbert D."/>
            <person name="Gnerre S."/>
            <person name="Godfrey J."/>
            <person name="Good R."/>
            <person name="Gotea V."/>
            <person name="Gravely B."/>
            <person name="Greenberg A.J."/>
            <person name="Griffiths-Jones S."/>
            <person name="Gross S."/>
            <person name="Guigo R."/>
            <person name="Gustafson E.A."/>
            <person name="Haerty W."/>
            <person name="Hahn M.W."/>
            <person name="Halligan D.L."/>
            <person name="Halpern A.L."/>
            <person name="Halter G.M."/>
            <person name="Han M.V."/>
            <person name="Heger A."/>
            <person name="Hillier L."/>
            <person name="Hinrichs A.S."/>
            <person name="Holmes I."/>
            <person name="Hoskins R.A."/>
            <person name="Hubisz M.J."/>
            <person name="Hultmark D."/>
            <person name="Huntley M.A."/>
            <person name="Jaffe D.B."/>
            <person name="Jagadeeshan S."/>
            <person name="Jeck W.R."/>
            <person name="Johnson J."/>
            <person name="Jones C.D."/>
            <person name="Jordan W.C."/>
            <person name="Karpen G.H."/>
            <person name="Kataoka E."/>
            <person name="Keightley P.D."/>
            <person name="Kheradpour P."/>
            <person name="Kirkness E.F."/>
            <person name="Koerich L.B."/>
            <person name="Kristiansen K."/>
            <person name="Kudrna D."/>
            <person name="Kulathinal R.J."/>
            <person name="Kumar S."/>
            <person name="Kwok R."/>
            <person name="Lander E."/>
            <person name="Langley C.H."/>
            <person name="Lapoint R."/>
            <person name="Lazzaro B.P."/>
            <person name="Lee S.J."/>
            <person name="Levesque L."/>
            <person name="Li R."/>
            <person name="Lin C.F."/>
            <person name="Lin M.F."/>
            <person name="Lindblad-Toh K."/>
            <person name="Llopart A."/>
            <person name="Long M."/>
            <person name="Low L."/>
            <person name="Lozovsky E."/>
            <person name="Lu J."/>
            <person name="Luo M."/>
            <person name="Machado C.A."/>
            <person name="Makalowski W."/>
            <person name="Marzo M."/>
            <person name="Matsuda M."/>
            <person name="Matzkin L."/>
            <person name="McAllister B."/>
            <person name="McBride C.S."/>
            <person name="McKernan B."/>
            <person name="McKernan K."/>
            <person name="Mendez-Lago M."/>
            <person name="Minx P."/>
            <person name="Mollenhauer M.U."/>
            <person name="Montooth K."/>
            <person name="Mount S.M."/>
            <person name="Mu X."/>
            <person name="Myers E."/>
            <person name="Negre B."/>
            <person name="Newfeld S."/>
            <person name="Nielsen R."/>
            <person name="Noor M.A."/>
            <person name="O'Grady P."/>
            <person name="Pachter L."/>
            <person name="Papaceit M."/>
            <person name="Parisi M.J."/>
            <person name="Parisi M."/>
            <person name="Parts L."/>
            <person name="Pedersen J.S."/>
            <person name="Pesole G."/>
            <person name="Phillippy A.M."/>
            <person name="Ponting C.P."/>
            <person name="Pop M."/>
            <person name="Porcelli D."/>
            <person name="Powell J.R."/>
            <person name="Prohaska S."/>
            <person name="Pruitt K."/>
            <person name="Puig M."/>
            <person name="Quesneville H."/>
            <person name="Ram K.R."/>
            <person name="Rand D."/>
            <person name="Rasmussen M.D."/>
            <person name="Reed L.K."/>
            <person name="Reenan R."/>
            <person name="Reily A."/>
            <person name="Remington K.A."/>
            <person name="Rieger T.T."/>
            <person name="Ritchie M.G."/>
            <person name="Robin C."/>
            <person name="Rogers Y.H."/>
            <person name="Rohde C."/>
            <person name="Rozas J."/>
            <person name="Rubenfield M.J."/>
            <person name="Ruiz A."/>
            <person name="Russo S."/>
            <person name="Salzberg S.L."/>
            <person name="Sanchez-Gracia A."/>
            <person name="Saranga D.J."/>
            <person name="Sato H."/>
            <person name="Schaeffer S.W."/>
            <person name="Schatz M.C."/>
            <person name="Schlenke T."/>
            <person name="Schwartz R."/>
            <person name="Segarra C."/>
            <person name="Singh R.S."/>
            <person name="Sirot L."/>
            <person name="Sirota M."/>
            <person name="Sisneros N.B."/>
            <person name="Smith C.D."/>
            <person name="Smith T.F."/>
            <person name="Spieth J."/>
            <person name="Stage D.E."/>
            <person name="Stark A."/>
            <person name="Stephan W."/>
            <person name="Strausberg R.L."/>
            <person name="Strempel S."/>
            <person name="Sturgill D."/>
            <person name="Sutton G."/>
            <person name="Sutton G.G."/>
            <person name="Tao W."/>
            <person name="Teichmann S."/>
            <person name="Tobari Y.N."/>
            <person name="Tomimura Y."/>
            <person name="Tsolas J.M."/>
            <person name="Valente V.L."/>
            <person name="Venter E."/>
            <person name="Venter J.C."/>
            <person name="Vicario S."/>
            <person name="Vieira F.G."/>
            <person name="Vilella A.J."/>
            <person name="Villasante A."/>
            <person name="Walenz B."/>
            <person name="Wang J."/>
            <person name="Wasserman M."/>
            <person name="Watts T."/>
            <person name="Wilson D."/>
            <person name="Wilson R.K."/>
            <person name="Wing R.A."/>
            <person name="Wolfner M.F."/>
            <person name="Wong A."/>
            <person name="Wong G.K."/>
            <person name="Wu C.I."/>
            <person name="Wu G."/>
            <person name="Yamamoto D."/>
            <person name="Yang H.P."/>
            <person name="Yang S.P."/>
            <person name="Yorke J.A."/>
            <person name="Yoshida K."/>
            <person name="Zdobnov E."/>
            <person name="Zhang P."/>
            <person name="Zhang Y."/>
            <person name="Zimin A.V."/>
            <person name="Baldwin J."/>
            <person name="Abdouelleil A."/>
            <person name="Abdulkadir J."/>
            <person name="Abebe A."/>
            <person name="Abera B."/>
            <person name="Abreu J."/>
            <person name="Acer S.C."/>
            <person name="Aftuck L."/>
            <person name="Alexander A."/>
            <person name="An P."/>
            <person name="Anderson E."/>
            <person name="Anderson S."/>
            <person name="Arachi H."/>
            <person name="Azer M."/>
            <person name="Bachantsang P."/>
            <person name="Barry A."/>
            <person name="Bayul T."/>
            <person name="Berlin A."/>
            <person name="Bessette D."/>
            <person name="Bloom T."/>
            <person name="Blye J."/>
            <person name="Boguslavskiy L."/>
            <person name="Bonnet C."/>
            <person name="Boukhgalter B."/>
            <person name="Bourzgui I."/>
            <person name="Brown A."/>
            <person name="Cahill P."/>
            <person name="Channer S."/>
            <person name="Cheshatsang Y."/>
            <person name="Chuda L."/>
            <person name="Citroen M."/>
            <person name="Collymore A."/>
            <person name="Cooke P."/>
            <person name="Costello M."/>
            <person name="D'Aco K."/>
            <person name="Daza R."/>
            <person name="De Haan G."/>
            <person name="DeGray S."/>
            <person name="DeMaso C."/>
            <person name="Dhargay N."/>
            <person name="Dooley K."/>
            <person name="Dooley E."/>
            <person name="Doricent M."/>
            <person name="Dorje P."/>
            <person name="Dorjee K."/>
            <person name="Dupes A."/>
            <person name="Elong R."/>
            <person name="Falk J."/>
            <person name="Farina A."/>
            <person name="Faro S."/>
            <person name="Ferguson D."/>
            <person name="Fisher S."/>
            <person name="Foley C.D."/>
            <person name="Franke A."/>
            <person name="Friedrich D."/>
            <person name="Gadbois L."/>
            <person name="Gearin G."/>
            <person name="Gearin C.R."/>
            <person name="Giannoukos G."/>
            <person name="Goode T."/>
            <person name="Graham J."/>
            <person name="Grandbois E."/>
            <person name="Grewal S."/>
            <person name="Gyaltsen K."/>
            <person name="Hafez N."/>
            <person name="Hagos B."/>
            <person name="Hall J."/>
            <person name="Henson C."/>
            <person name="Hollinger A."/>
            <person name="Honan T."/>
            <person name="Huard M.D."/>
            <person name="Hughes L."/>
            <person name="Hurhula B."/>
            <person name="Husby M.E."/>
            <person name="Kamat A."/>
            <person name="Kanga B."/>
            <person name="Kashin S."/>
            <person name="Khazanovich D."/>
            <person name="Kisner P."/>
            <person name="Lance K."/>
            <person name="Lara M."/>
            <person name="Lee W."/>
            <person name="Lennon N."/>
            <person name="Letendre F."/>
            <person name="LeVine R."/>
            <person name="Lipovsky A."/>
            <person name="Liu X."/>
            <person name="Liu J."/>
            <person name="Liu S."/>
            <person name="Lokyitsang T."/>
            <person name="Lokyitsang Y."/>
            <person name="Lubonja R."/>
            <person name="Lui A."/>
            <person name="MacDonald P."/>
            <person name="Magnisalis V."/>
            <person name="Maru K."/>
            <person name="Matthews C."/>
            <person name="McCusker W."/>
            <person name="McDonough S."/>
            <person name="Mehta T."/>
            <person name="Meldrim J."/>
            <person name="Meneus L."/>
            <person name="Mihai O."/>
            <person name="Mihalev A."/>
            <person name="Mihova T."/>
            <person name="Mittelman R."/>
            <person name="Mlenga V."/>
            <person name="Montmayeur A."/>
            <person name="Mulrain L."/>
            <person name="Navidi A."/>
            <person name="Naylor J."/>
            <person name="Negash T."/>
            <person name="Nguyen T."/>
            <person name="Nguyen N."/>
            <person name="Nicol R."/>
            <person name="Norbu C."/>
            <person name="Norbu N."/>
            <person name="Novod N."/>
            <person name="O'Neill B."/>
            <person name="Osman S."/>
            <person name="Markiewicz E."/>
            <person name="Oyono O.L."/>
            <person name="Patti C."/>
            <person name="Phunkhang P."/>
            <person name="Pierre F."/>
            <person name="Priest M."/>
            <person name="Raghuraman S."/>
            <person name="Rege F."/>
            <person name="Reyes R."/>
            <person name="Rise C."/>
            <person name="Rogov P."/>
            <person name="Ross K."/>
            <person name="Ryan E."/>
            <person name="Settipalli S."/>
            <person name="Shea T."/>
            <person name="Sherpa N."/>
            <person name="Shi L."/>
            <person name="Shih D."/>
            <person name="Sparrow T."/>
            <person name="Spaulding J."/>
            <person name="Stalker J."/>
            <person name="Stange-Thomann N."/>
            <person name="Stavropoulos S."/>
            <person name="Stone C."/>
            <person name="Strader C."/>
            <person name="Tesfaye S."/>
            <person name="Thomson T."/>
            <person name="Thoulutsang Y."/>
            <person name="Thoulutsang D."/>
            <person name="Topham K."/>
            <person name="Topping I."/>
            <person name="Tsamla T."/>
            <person name="Vassiliev H."/>
            <person name="Vo A."/>
            <person name="Wangchuk T."/>
            <person name="Wangdi T."/>
            <person name="Weiand M."/>
            <person name="Wilkinson J."/>
            <person name="Wilson A."/>
            <person name="Yadav S."/>
            <person name="Young G."/>
            <person name="Yu Q."/>
            <person name="Zembek L."/>
            <person name="Zhong D."/>
            <person name="Zimmer A."/>
            <person name="Zwirko Z."/>
            <person name="Jaffe D.B."/>
            <person name="Alvarez P."/>
            <person name="Brockman W."/>
            <person name="Butler J."/>
            <person name="Chin C."/>
            <person name="Gnerre S."/>
            <person name="Grabherr M."/>
            <person name="Kleber M."/>
            <person name="Mauceli E."/>
            <person name="MacCallum I."/>
        </authorList>
    </citation>
    <scope>NUCLEOTIDE SEQUENCE [LARGE SCALE GENOMIC DNA]</scope>
    <source>
        <strain evidence="9">Tucson 14024-0371.13</strain>
    </source>
</reference>
<gene>
    <name evidence="8" type="primary">Dana\GF15144</name>
    <name evidence="8" type="synonym">dana_GLEANR_15910</name>
    <name evidence="8" type="ORF">GF15144</name>
</gene>
<dbReference type="eggNOG" id="KOG3425">
    <property type="taxonomic scope" value="Eukaryota"/>
</dbReference>
<dbReference type="GO" id="GO:0005829">
    <property type="term" value="C:cytosol"/>
    <property type="evidence" value="ECO:0007669"/>
    <property type="project" value="TreeGrafter"/>
</dbReference>
<evidence type="ECO:0000256" key="6">
    <source>
        <dbReference type="ARBA" id="ARBA00023284"/>
    </source>
</evidence>
<keyword evidence="4" id="KW-0963">Cytoplasm</keyword>
<keyword evidence="6" id="KW-0676">Redox-active center</keyword>
<evidence type="ECO:0000256" key="4">
    <source>
        <dbReference type="ARBA" id="ARBA00022490"/>
    </source>
</evidence>
<keyword evidence="5" id="KW-1015">Disulfide bond</keyword>
<evidence type="ECO:0000256" key="2">
    <source>
        <dbReference type="ARBA" id="ARBA00008987"/>
    </source>
</evidence>
<comment type="subcellular location">
    <subcellularLocation>
        <location evidence="1">Cytoplasm</location>
    </subcellularLocation>
</comment>
<dbReference type="CDD" id="cd02952">
    <property type="entry name" value="TRP14_like"/>
    <property type="match status" value="1"/>
</dbReference>
<dbReference type="InParanoid" id="B3MMY8"/>
<dbReference type="FunCoup" id="B3MMY8">
    <property type="interactions" value="1098"/>
</dbReference>
<dbReference type="KEGG" id="dan:6497957"/>
<dbReference type="FunFam" id="3.40.30.10:FF:000124">
    <property type="entry name" value="Thioredoxin domain-containing 17"/>
    <property type="match status" value="1"/>
</dbReference>
<dbReference type="PANTHER" id="PTHR12452">
    <property type="entry name" value="42-9-9 PROTEIN-RELATED"/>
    <property type="match status" value="1"/>
</dbReference>
<dbReference type="Proteomes" id="UP000007801">
    <property type="component" value="Unassembled WGS sequence"/>
</dbReference>
<dbReference type="GO" id="GO:0047134">
    <property type="term" value="F:protein-disulfide reductase [NAD(P)H] activity"/>
    <property type="evidence" value="ECO:0007669"/>
    <property type="project" value="InterPro"/>
</dbReference>
<organism evidence="8 9">
    <name type="scientific">Drosophila ananassae</name>
    <name type="common">Fruit fly</name>
    <dbReference type="NCBI Taxonomy" id="7217"/>
    <lineage>
        <taxon>Eukaryota</taxon>
        <taxon>Metazoa</taxon>
        <taxon>Ecdysozoa</taxon>
        <taxon>Arthropoda</taxon>
        <taxon>Hexapoda</taxon>
        <taxon>Insecta</taxon>
        <taxon>Pterygota</taxon>
        <taxon>Neoptera</taxon>
        <taxon>Endopterygota</taxon>
        <taxon>Diptera</taxon>
        <taxon>Brachycera</taxon>
        <taxon>Muscomorpha</taxon>
        <taxon>Ephydroidea</taxon>
        <taxon>Drosophilidae</taxon>
        <taxon>Drosophila</taxon>
        <taxon>Sophophora</taxon>
    </lineage>
</organism>
<evidence type="ECO:0000256" key="1">
    <source>
        <dbReference type="ARBA" id="ARBA00004496"/>
    </source>
</evidence>
<name>B3MMY8_DROAN</name>
<dbReference type="InterPro" id="IPR045108">
    <property type="entry name" value="TXNDC17-like"/>
</dbReference>
<dbReference type="EMBL" id="CH902620">
    <property type="protein sequence ID" value="EDV31013.2"/>
    <property type="molecule type" value="Genomic_DNA"/>
</dbReference>
<dbReference type="SUPFAM" id="SSF52833">
    <property type="entry name" value="Thioredoxin-like"/>
    <property type="match status" value="1"/>
</dbReference>
<dbReference type="OrthoDB" id="78947at2759"/>
<dbReference type="InterPro" id="IPR010357">
    <property type="entry name" value="TXNDC17_dom"/>
</dbReference>
<dbReference type="SMR" id="B3MMY8"/>
<comment type="similarity">
    <text evidence="2">Belongs to the thioredoxin family.</text>
</comment>
<dbReference type="Pfam" id="PF06110">
    <property type="entry name" value="TXD17-like_Trx"/>
    <property type="match status" value="1"/>
</dbReference>